<keyword evidence="6" id="KW-0378">Hydrolase</keyword>
<evidence type="ECO:0000313" key="8">
    <source>
        <dbReference type="Proteomes" id="UP000001357"/>
    </source>
</evidence>
<dbReference type="SUPFAM" id="SSF48225">
    <property type="entry name" value="Seven-hairpin glycosidases"/>
    <property type="match status" value="1"/>
</dbReference>
<dbReference type="FunCoup" id="A9UUE0">
    <property type="interactions" value="400"/>
</dbReference>
<dbReference type="KEGG" id="mbr:MONBRDRAFT_31742"/>
<dbReference type="eggNOG" id="KOG2429">
    <property type="taxonomic scope" value="Eukaryota"/>
</dbReference>
<dbReference type="GO" id="GO:1904380">
    <property type="term" value="P:endoplasmic reticulum mannose trimming"/>
    <property type="evidence" value="ECO:0007669"/>
    <property type="project" value="InterPro"/>
</dbReference>
<dbReference type="AlphaFoldDB" id="A9UUE0"/>
<accession>A9UUE0</accession>
<dbReference type="RefSeq" id="XP_001744377.1">
    <property type="nucleotide sequence ID" value="XM_001744325.1"/>
</dbReference>
<dbReference type="Proteomes" id="UP000001357">
    <property type="component" value="Unassembled WGS sequence"/>
</dbReference>
<dbReference type="GO" id="GO:0016020">
    <property type="term" value="C:membrane"/>
    <property type="evidence" value="ECO:0007669"/>
    <property type="project" value="InterPro"/>
</dbReference>
<dbReference type="InterPro" id="IPR001382">
    <property type="entry name" value="Glyco_hydro_47"/>
</dbReference>
<dbReference type="EC" id="3.2.1.-" evidence="6"/>
<dbReference type="PANTHER" id="PTHR45679:SF5">
    <property type="entry name" value="ER DEGRADATION-ENHANCING ALPHA-MANNOSIDASE-LIKE PROTEIN 1"/>
    <property type="match status" value="1"/>
</dbReference>
<dbReference type="EMBL" id="CH991546">
    <property type="protein sequence ID" value="EDQ91080.1"/>
    <property type="molecule type" value="Genomic_DNA"/>
</dbReference>
<keyword evidence="3" id="KW-0256">Endoplasmic reticulum</keyword>
<dbReference type="Gene3D" id="1.50.10.10">
    <property type="match status" value="1"/>
</dbReference>
<keyword evidence="6" id="KW-0326">Glycosidase</keyword>
<comment type="cofactor">
    <cofactor evidence="5">
        <name>Ca(2+)</name>
        <dbReference type="ChEBI" id="CHEBI:29108"/>
    </cofactor>
</comment>
<evidence type="ECO:0000256" key="1">
    <source>
        <dbReference type="ARBA" id="ARBA00004240"/>
    </source>
</evidence>
<dbReference type="InterPro" id="IPR036026">
    <property type="entry name" value="Seven-hairpin_glycosidases"/>
</dbReference>
<dbReference type="GO" id="GO:0044322">
    <property type="term" value="C:endoplasmic reticulum quality control compartment"/>
    <property type="evidence" value="ECO:0007669"/>
    <property type="project" value="GOC"/>
</dbReference>
<dbReference type="GO" id="GO:0004571">
    <property type="term" value="F:mannosyl-oligosaccharide 1,2-alpha-mannosidase activity"/>
    <property type="evidence" value="ECO:0007669"/>
    <property type="project" value="InterPro"/>
</dbReference>
<dbReference type="STRING" id="81824.A9UUE0"/>
<evidence type="ECO:0000256" key="5">
    <source>
        <dbReference type="PIRSR" id="PIRSR601382-2"/>
    </source>
</evidence>
<dbReference type="PANTHER" id="PTHR45679">
    <property type="entry name" value="ER DEGRADATION-ENHANCING ALPHA-MANNOSIDASE-LIKE PROTEIN 2"/>
    <property type="match status" value="1"/>
</dbReference>
<dbReference type="InterPro" id="IPR012341">
    <property type="entry name" value="6hp_glycosidase-like_sf"/>
</dbReference>
<evidence type="ECO:0000256" key="6">
    <source>
        <dbReference type="RuleBase" id="RU361193"/>
    </source>
</evidence>
<dbReference type="OMA" id="VWGTNEF"/>
<dbReference type="InterPro" id="IPR044674">
    <property type="entry name" value="EDEM1/2/3"/>
</dbReference>
<comment type="similarity">
    <text evidence="2 6">Belongs to the glycosyl hydrolase 47 family.</text>
</comment>
<gene>
    <name evidence="7" type="ORF">MONBRDRAFT_31742</name>
</gene>
<comment type="subcellular location">
    <subcellularLocation>
        <location evidence="1">Endoplasmic reticulum</location>
    </subcellularLocation>
</comment>
<dbReference type="GeneID" id="5889608"/>
<dbReference type="GO" id="GO:0005509">
    <property type="term" value="F:calcium ion binding"/>
    <property type="evidence" value="ECO:0007669"/>
    <property type="project" value="InterPro"/>
</dbReference>
<dbReference type="InParanoid" id="A9UUE0"/>
<keyword evidence="4" id="KW-0325">Glycoprotein</keyword>
<feature type="binding site" evidence="5">
    <location>
        <position position="435"/>
    </location>
    <ligand>
        <name>Ca(2+)</name>
        <dbReference type="ChEBI" id="CHEBI:29108"/>
    </ligand>
</feature>
<name>A9UUE0_MONBE</name>
<evidence type="ECO:0000313" key="7">
    <source>
        <dbReference type="EMBL" id="EDQ91080.1"/>
    </source>
</evidence>
<keyword evidence="5" id="KW-0479">Metal-binding</keyword>
<dbReference type="GO" id="GO:0005975">
    <property type="term" value="P:carbohydrate metabolic process"/>
    <property type="evidence" value="ECO:0007669"/>
    <property type="project" value="InterPro"/>
</dbReference>
<keyword evidence="5" id="KW-0106">Calcium</keyword>
<dbReference type="Pfam" id="PF01532">
    <property type="entry name" value="Glyco_hydro_47"/>
    <property type="match status" value="1"/>
</dbReference>
<evidence type="ECO:0000256" key="4">
    <source>
        <dbReference type="ARBA" id="ARBA00023180"/>
    </source>
</evidence>
<sequence length="481" mass="54297">MFTHAYDNYMTHAFPQDELDPIHCTGRGSDRDRTNININDVLGDYSLGLIDALDTLAVLGNWTEFERAVRWVIHTVNFDRDVTVQVFEANIRVLGGLLSAHLIATGAILPHMRLVDRPNKLDYTDELLWLARDLAVRLLPAFDATPTGLPYPRVNLRHGVPTAAFWRNDTCTAAVGTLSLEFGVLSALTGDPVYAGVAKRALRAIWSRRSPKTGLLGNTMDIHTGRWINVMSGLGAGMDSFFEYLLKAFAMFGDREMLELFETAFPNMLQRSQIANTPIYANIDMNSGQVLNTWIDSLQAYLPGLKVLAGDVEAAAVDHAFYLSIWRRYQALPERFNYRLKVQGEKRQLFESTYMLYRATGSKYYQRVGAELMQDLERHARAPCGYATLHNVEDKSQEDRMESFFLSETLKYLFLLFDDEHPLHQGNATAHVFTTEGHLLPILGALRDAEGIRDTNKENHSAEVAWCVIESVVGERDELKT</sequence>
<evidence type="ECO:0000256" key="3">
    <source>
        <dbReference type="ARBA" id="ARBA00022824"/>
    </source>
</evidence>
<proteinExistence type="inferred from homology"/>
<reference evidence="7 8" key="1">
    <citation type="journal article" date="2008" name="Nature">
        <title>The genome of the choanoflagellate Monosiga brevicollis and the origin of metazoans.</title>
        <authorList>
            <consortium name="JGI Sequencing"/>
            <person name="King N."/>
            <person name="Westbrook M.J."/>
            <person name="Young S.L."/>
            <person name="Kuo A."/>
            <person name="Abedin M."/>
            <person name="Chapman J."/>
            <person name="Fairclough S."/>
            <person name="Hellsten U."/>
            <person name="Isogai Y."/>
            <person name="Letunic I."/>
            <person name="Marr M."/>
            <person name="Pincus D."/>
            <person name="Putnam N."/>
            <person name="Rokas A."/>
            <person name="Wright K.J."/>
            <person name="Zuzow R."/>
            <person name="Dirks W."/>
            <person name="Good M."/>
            <person name="Goodstein D."/>
            <person name="Lemons D."/>
            <person name="Li W."/>
            <person name="Lyons J.B."/>
            <person name="Morris A."/>
            <person name="Nichols S."/>
            <person name="Richter D.J."/>
            <person name="Salamov A."/>
            <person name="Bork P."/>
            <person name="Lim W.A."/>
            <person name="Manning G."/>
            <person name="Miller W.T."/>
            <person name="McGinnis W."/>
            <person name="Shapiro H."/>
            <person name="Tjian R."/>
            <person name="Grigoriev I.V."/>
            <person name="Rokhsar D."/>
        </authorList>
    </citation>
    <scope>NUCLEOTIDE SEQUENCE [LARGE SCALE GENOMIC DNA]</scope>
    <source>
        <strain evidence="8">MX1 / ATCC 50154</strain>
    </source>
</reference>
<evidence type="ECO:0000256" key="2">
    <source>
        <dbReference type="ARBA" id="ARBA00007658"/>
    </source>
</evidence>
<protein>
    <recommendedName>
        <fullName evidence="6">alpha-1,2-Mannosidase</fullName>
        <ecNumber evidence="6">3.2.1.-</ecNumber>
    </recommendedName>
</protein>
<organism evidence="7 8">
    <name type="scientific">Monosiga brevicollis</name>
    <name type="common">Choanoflagellate</name>
    <dbReference type="NCBI Taxonomy" id="81824"/>
    <lineage>
        <taxon>Eukaryota</taxon>
        <taxon>Choanoflagellata</taxon>
        <taxon>Craspedida</taxon>
        <taxon>Salpingoecidae</taxon>
        <taxon>Monosiga</taxon>
    </lineage>
</organism>
<keyword evidence="8" id="KW-1185">Reference proteome</keyword>
<dbReference type="PRINTS" id="PR00747">
    <property type="entry name" value="GLYHDRLASE47"/>
</dbReference>